<keyword evidence="2" id="KW-1185">Reference proteome</keyword>
<gene>
    <name evidence="1" type="ORF">SAMN04488053_101721</name>
</gene>
<dbReference type="Gene3D" id="3.40.1690.10">
    <property type="entry name" value="secretion proteins EscU"/>
    <property type="match status" value="1"/>
</dbReference>
<proteinExistence type="predicted"/>
<dbReference type="OrthoDB" id="9810419at2"/>
<dbReference type="Pfam" id="PF01312">
    <property type="entry name" value="Bac_export_2"/>
    <property type="match status" value="1"/>
</dbReference>
<dbReference type="AlphaFoldDB" id="A0A1H0B205"/>
<keyword evidence="1" id="KW-0966">Cell projection</keyword>
<name>A0A1H0B205_9BACI</name>
<dbReference type="STRING" id="745820.SAMN04488053_101721"/>
<sequence length="99" mass="11164">MIVQKHFNQVNRRQINGPSAVVISYDEAEGNEPRVIASGKGYVAEKILKMAEENNIHMEEDASLLENLLDLDLGENVPPQLYAVIAEILLLIEELERSY</sequence>
<dbReference type="SUPFAM" id="SSF160544">
    <property type="entry name" value="EscU C-terminal domain-like"/>
    <property type="match status" value="1"/>
</dbReference>
<organism evidence="1 2">
    <name type="scientific">Alkalicoccus daliensis</name>
    <dbReference type="NCBI Taxonomy" id="745820"/>
    <lineage>
        <taxon>Bacteria</taxon>
        <taxon>Bacillati</taxon>
        <taxon>Bacillota</taxon>
        <taxon>Bacilli</taxon>
        <taxon>Bacillales</taxon>
        <taxon>Bacillaceae</taxon>
        <taxon>Alkalicoccus</taxon>
    </lineage>
</organism>
<dbReference type="InterPro" id="IPR029025">
    <property type="entry name" value="T3SS_substrate_exporter_C"/>
</dbReference>
<dbReference type="PANTHER" id="PTHR30531">
    <property type="entry name" value="FLAGELLAR BIOSYNTHETIC PROTEIN FLHB"/>
    <property type="match status" value="1"/>
</dbReference>
<protein>
    <submittedName>
        <fullName evidence="1">Flagellar biosynthesis protein</fullName>
    </submittedName>
</protein>
<evidence type="ECO:0000313" key="1">
    <source>
        <dbReference type="EMBL" id="SDN39702.1"/>
    </source>
</evidence>
<dbReference type="EMBL" id="FNIL01000001">
    <property type="protein sequence ID" value="SDN39702.1"/>
    <property type="molecule type" value="Genomic_DNA"/>
</dbReference>
<dbReference type="GO" id="GO:0009306">
    <property type="term" value="P:protein secretion"/>
    <property type="evidence" value="ECO:0007669"/>
    <property type="project" value="InterPro"/>
</dbReference>
<evidence type="ECO:0000313" key="2">
    <source>
        <dbReference type="Proteomes" id="UP000198778"/>
    </source>
</evidence>
<dbReference type="InterPro" id="IPR006135">
    <property type="entry name" value="T3SS_substrate_exporter"/>
</dbReference>
<dbReference type="PANTHER" id="PTHR30531:SF12">
    <property type="entry name" value="FLAGELLAR BIOSYNTHETIC PROTEIN FLHB"/>
    <property type="match status" value="1"/>
</dbReference>
<accession>A0A1H0B205</accession>
<keyword evidence="1" id="KW-0282">Flagellum</keyword>
<dbReference type="Proteomes" id="UP000198778">
    <property type="component" value="Unassembled WGS sequence"/>
</dbReference>
<dbReference type="GO" id="GO:0005886">
    <property type="term" value="C:plasma membrane"/>
    <property type="evidence" value="ECO:0007669"/>
    <property type="project" value="TreeGrafter"/>
</dbReference>
<dbReference type="RefSeq" id="WP_090840640.1">
    <property type="nucleotide sequence ID" value="NZ_FNIL01000001.1"/>
</dbReference>
<keyword evidence="1" id="KW-0969">Cilium</keyword>
<reference evidence="2" key="1">
    <citation type="submission" date="2016-10" db="EMBL/GenBank/DDBJ databases">
        <authorList>
            <person name="Varghese N."/>
            <person name="Submissions S."/>
        </authorList>
    </citation>
    <scope>NUCLEOTIDE SEQUENCE [LARGE SCALE GENOMIC DNA]</scope>
    <source>
        <strain evidence="2">CGMCC 1.10369</strain>
    </source>
</reference>